<comment type="subcellular location">
    <subcellularLocation>
        <location evidence="5">Nucleus</location>
        <location evidence="5">Nucleolus</location>
    </subcellularLocation>
    <subcellularLocation>
        <location evidence="5">Nucleus</location>
        <location evidence="5">Nucleoplasm</location>
    </subcellularLocation>
</comment>
<dbReference type="GO" id="GO:0006364">
    <property type="term" value="P:rRNA processing"/>
    <property type="evidence" value="ECO:0007669"/>
    <property type="project" value="TreeGrafter"/>
</dbReference>
<comment type="function">
    <text evidence="5">May play a role in ribosome biogenesis.</text>
</comment>
<feature type="region of interest" description="Disordered" evidence="6">
    <location>
        <begin position="281"/>
        <end position="338"/>
    </location>
</feature>
<comment type="caution">
    <text evidence="7">The sequence shown here is derived from an EMBL/GenBank/DDBJ whole genome shotgun (WGS) entry which is preliminary data.</text>
</comment>
<accession>A0A2G5TT60</accession>
<evidence type="ECO:0000256" key="2">
    <source>
        <dbReference type="ARBA" id="ARBA00018339"/>
    </source>
</evidence>
<evidence type="ECO:0000256" key="1">
    <source>
        <dbReference type="ARBA" id="ARBA00008838"/>
    </source>
</evidence>
<dbReference type="GO" id="GO:0005654">
    <property type="term" value="C:nucleoplasm"/>
    <property type="evidence" value="ECO:0007669"/>
    <property type="project" value="UniProtKB-SubCell"/>
</dbReference>
<keyword evidence="3 5" id="KW-0690">Ribosome biogenesis</keyword>
<proteinExistence type="inferred from homology"/>
<feature type="compositionally biased region" description="Basic and acidic residues" evidence="6">
    <location>
        <begin position="292"/>
        <end position="312"/>
    </location>
</feature>
<organism evidence="7 8">
    <name type="scientific">Caenorhabditis nigoni</name>
    <dbReference type="NCBI Taxonomy" id="1611254"/>
    <lineage>
        <taxon>Eukaryota</taxon>
        <taxon>Metazoa</taxon>
        <taxon>Ecdysozoa</taxon>
        <taxon>Nematoda</taxon>
        <taxon>Chromadorea</taxon>
        <taxon>Rhabditida</taxon>
        <taxon>Rhabditina</taxon>
        <taxon>Rhabditomorpha</taxon>
        <taxon>Rhabditoidea</taxon>
        <taxon>Rhabditidae</taxon>
        <taxon>Peloderinae</taxon>
        <taxon>Caenorhabditis</taxon>
    </lineage>
</organism>
<dbReference type="GO" id="GO:0000027">
    <property type="term" value="P:ribosomal large subunit assembly"/>
    <property type="evidence" value="ECO:0007669"/>
    <property type="project" value="UniProtKB-UniRule"/>
</dbReference>
<dbReference type="STRING" id="1611254.A0A2G5TT60"/>
<evidence type="ECO:0000256" key="6">
    <source>
        <dbReference type="SAM" id="MobiDB-lite"/>
    </source>
</evidence>
<evidence type="ECO:0000256" key="4">
    <source>
        <dbReference type="ARBA" id="ARBA00023242"/>
    </source>
</evidence>
<sequence length="431" mass="49131">MAPGKRTGAAKGSRHNKKYWRKGTDITDIEDAIHDRARQAATGGIVEDMKDDDIFVVDRLPTSKKVEEPQRTRKQQAALEKITRNITQKQVSLPKPTGKVLKKPAKLPRGNAILKLKAGVKKTVHKEKKQPKFDVWNTDLTPTIPKEKLDNPEAAEHFLKVVKKKQPKTPGKSITTLLPAVEVAQGGASYNPESSEYQEYVTRIAGEEQRLIDSEEKTKRGIEPQWEKVTTEHERFLEMAEGLRIHPNFNKNEDEKTTVTPDATEEATVKNGPVTCERMTKEQKKKKAKAAGLEKDEKKRLEEKAREQDSHNVYRTKQLHKELDEEEKQRHVESEARKKKKLLNKLTKRQKLGRGKFVEAEDPFLLKEELTGNLRQIKPQGHVLDDRMKSLQRRNMLPIGGTKAKKLKTSLKSKVVEKRSVKAVVKGSRVI</sequence>
<dbReference type="InterPro" id="IPR011687">
    <property type="entry name" value="Nop53/GLTSCR2"/>
</dbReference>
<dbReference type="PIRSF" id="PIRSF017302">
    <property type="entry name" value="Gltscr2"/>
    <property type="match status" value="1"/>
</dbReference>
<dbReference type="PANTHER" id="PTHR14211:SF7">
    <property type="entry name" value="RIBOSOME BIOGENESIS PROTEIN NOP53"/>
    <property type="match status" value="1"/>
</dbReference>
<feature type="compositionally biased region" description="Basic and acidic residues" evidence="6">
    <location>
        <begin position="319"/>
        <end position="336"/>
    </location>
</feature>
<evidence type="ECO:0000256" key="5">
    <source>
        <dbReference type="PIRNR" id="PIRNR017302"/>
    </source>
</evidence>
<reference evidence="8" key="1">
    <citation type="submission" date="2017-10" db="EMBL/GenBank/DDBJ databases">
        <title>Rapid genome shrinkage in a self-fertile nematode reveals novel sperm competition proteins.</title>
        <authorList>
            <person name="Yin D."/>
            <person name="Schwarz E.M."/>
            <person name="Thomas C.G."/>
            <person name="Felde R.L."/>
            <person name="Korf I.F."/>
            <person name="Cutter A.D."/>
            <person name="Schartner C.M."/>
            <person name="Ralston E.J."/>
            <person name="Meyer B.J."/>
            <person name="Haag E.S."/>
        </authorList>
    </citation>
    <scope>NUCLEOTIDE SEQUENCE [LARGE SCALE GENOMIC DNA]</scope>
    <source>
        <strain evidence="8">JU1422</strain>
    </source>
</reference>
<dbReference type="GO" id="GO:0008097">
    <property type="term" value="F:5S rRNA binding"/>
    <property type="evidence" value="ECO:0007669"/>
    <property type="project" value="TreeGrafter"/>
</dbReference>
<dbReference type="AlphaFoldDB" id="A0A2G5TT60"/>
<keyword evidence="8" id="KW-1185">Reference proteome</keyword>
<dbReference type="OrthoDB" id="5072at2759"/>
<feature type="compositionally biased region" description="Basic residues" evidence="6">
    <location>
        <begin position="12"/>
        <end position="21"/>
    </location>
</feature>
<evidence type="ECO:0000313" key="7">
    <source>
        <dbReference type="EMBL" id="PIC30462.1"/>
    </source>
</evidence>
<feature type="region of interest" description="Disordered" evidence="6">
    <location>
        <begin position="1"/>
        <end position="23"/>
    </location>
</feature>
<dbReference type="PANTHER" id="PTHR14211">
    <property type="entry name" value="GLIOMA SUPPRESSOR CANDIDATE REGION GENE 2"/>
    <property type="match status" value="1"/>
</dbReference>
<keyword evidence="4 5" id="KW-0539">Nucleus</keyword>
<comment type="similarity">
    <text evidence="1 5">Belongs to the NOP53 family.</text>
</comment>
<dbReference type="Proteomes" id="UP000230233">
    <property type="component" value="Chromosome V"/>
</dbReference>
<gene>
    <name evidence="7" type="primary">Cni-Y39B6A.33</name>
    <name evidence="7" type="synonym">Cnig_chr_V.g21694</name>
    <name evidence="7" type="ORF">B9Z55_021694</name>
</gene>
<evidence type="ECO:0000313" key="8">
    <source>
        <dbReference type="Proteomes" id="UP000230233"/>
    </source>
</evidence>
<name>A0A2G5TT60_9PELO</name>
<dbReference type="EMBL" id="PDUG01000005">
    <property type="protein sequence ID" value="PIC30462.1"/>
    <property type="molecule type" value="Genomic_DNA"/>
</dbReference>
<dbReference type="Pfam" id="PF07767">
    <property type="entry name" value="Nop53"/>
    <property type="match status" value="1"/>
</dbReference>
<protein>
    <recommendedName>
        <fullName evidence="2 5">Ribosome biogenesis protein NOP53</fullName>
    </recommendedName>
</protein>
<dbReference type="GO" id="GO:0005730">
    <property type="term" value="C:nucleolus"/>
    <property type="evidence" value="ECO:0007669"/>
    <property type="project" value="UniProtKB-SubCell"/>
</dbReference>
<evidence type="ECO:0000256" key="3">
    <source>
        <dbReference type="ARBA" id="ARBA00022517"/>
    </source>
</evidence>